<evidence type="ECO:0000256" key="2">
    <source>
        <dbReference type="ARBA" id="ARBA00022621"/>
    </source>
</evidence>
<dbReference type="AlphaFoldDB" id="A0A9X4RE76"/>
<evidence type="ECO:0000256" key="4">
    <source>
        <dbReference type="ARBA" id="ARBA00023004"/>
    </source>
</evidence>
<evidence type="ECO:0000256" key="3">
    <source>
        <dbReference type="ARBA" id="ARBA00022723"/>
    </source>
</evidence>
<evidence type="ECO:0000259" key="6">
    <source>
        <dbReference type="PROSITE" id="PS01033"/>
    </source>
</evidence>
<keyword evidence="3" id="KW-0479">Metal-binding</keyword>
<evidence type="ECO:0000256" key="5">
    <source>
        <dbReference type="RuleBase" id="RU000356"/>
    </source>
</evidence>
<dbReference type="RefSeq" id="WP_332520031.1">
    <property type="nucleotide sequence ID" value="NZ_JANRHA010000007.1"/>
</dbReference>
<keyword evidence="1 5" id="KW-0349">Heme</keyword>
<proteinExistence type="inferred from homology"/>
<keyword evidence="5" id="KW-0813">Transport</keyword>
<organism evidence="7 8">
    <name type="scientific">Speluncibacter jeojiensis</name>
    <dbReference type="NCBI Taxonomy" id="2710754"/>
    <lineage>
        <taxon>Bacteria</taxon>
        <taxon>Bacillati</taxon>
        <taxon>Actinomycetota</taxon>
        <taxon>Actinomycetes</taxon>
        <taxon>Mycobacteriales</taxon>
        <taxon>Speluncibacteraceae</taxon>
        <taxon>Speluncibacter</taxon>
    </lineage>
</organism>
<keyword evidence="8" id="KW-1185">Reference proteome</keyword>
<keyword evidence="2 5" id="KW-0561">Oxygen transport</keyword>
<dbReference type="GO" id="GO:0046210">
    <property type="term" value="P:nitric oxide catabolic process"/>
    <property type="evidence" value="ECO:0007669"/>
    <property type="project" value="TreeGrafter"/>
</dbReference>
<feature type="domain" description="Globin" evidence="6">
    <location>
        <begin position="32"/>
        <end position="166"/>
    </location>
</feature>
<gene>
    <name evidence="7" type="ORF">NVS88_12340</name>
</gene>
<protein>
    <submittedName>
        <fullName evidence="7">Globin domain-containing protein</fullName>
    </submittedName>
</protein>
<dbReference type="EMBL" id="JANRHA010000007">
    <property type="protein sequence ID" value="MDG3015338.1"/>
    <property type="molecule type" value="Genomic_DNA"/>
</dbReference>
<dbReference type="GO" id="GO:0008941">
    <property type="term" value="F:nitric oxide dioxygenase NAD(P)H activity"/>
    <property type="evidence" value="ECO:0007669"/>
    <property type="project" value="TreeGrafter"/>
</dbReference>
<dbReference type="PANTHER" id="PTHR43396">
    <property type="entry name" value="FLAVOHEMOPROTEIN"/>
    <property type="match status" value="1"/>
</dbReference>
<dbReference type="GO" id="GO:0005344">
    <property type="term" value="F:oxygen carrier activity"/>
    <property type="evidence" value="ECO:0007669"/>
    <property type="project" value="UniProtKB-KW"/>
</dbReference>
<evidence type="ECO:0000313" key="8">
    <source>
        <dbReference type="Proteomes" id="UP001152755"/>
    </source>
</evidence>
<dbReference type="GO" id="GO:0019825">
    <property type="term" value="F:oxygen binding"/>
    <property type="evidence" value="ECO:0007669"/>
    <property type="project" value="InterPro"/>
</dbReference>
<sequence>MPITPGSMSARRVLFVLPETADVGVVGVVVERLDPADVALVRENAAMLRPRADRIGKYFYAHLFHAEPALRAMFPDTMRVQTDRFVESLLQLAEGLEDPDSLAVYLRRLGFGHRRYRVRPEHYPVVGASLLAALEHLSGPAWNPRLAQAWLGVYTAAADIMAPAEHR</sequence>
<dbReference type="Proteomes" id="UP001152755">
    <property type="component" value="Unassembled WGS sequence"/>
</dbReference>
<accession>A0A9X4RE76</accession>
<keyword evidence="4" id="KW-0408">Iron</keyword>
<dbReference type="Gene3D" id="1.10.490.10">
    <property type="entry name" value="Globins"/>
    <property type="match status" value="1"/>
</dbReference>
<dbReference type="InterPro" id="IPR009050">
    <property type="entry name" value="Globin-like_sf"/>
</dbReference>
<dbReference type="CDD" id="cd19753">
    <property type="entry name" value="Mb-like_oxidoreductase"/>
    <property type="match status" value="1"/>
</dbReference>
<dbReference type="InterPro" id="IPR012292">
    <property type="entry name" value="Globin/Proto"/>
</dbReference>
<evidence type="ECO:0000256" key="1">
    <source>
        <dbReference type="ARBA" id="ARBA00022617"/>
    </source>
</evidence>
<evidence type="ECO:0000313" key="7">
    <source>
        <dbReference type="EMBL" id="MDG3015338.1"/>
    </source>
</evidence>
<dbReference type="GO" id="GO:0046872">
    <property type="term" value="F:metal ion binding"/>
    <property type="evidence" value="ECO:0007669"/>
    <property type="project" value="UniProtKB-KW"/>
</dbReference>
<dbReference type="GO" id="GO:0020037">
    <property type="term" value="F:heme binding"/>
    <property type="evidence" value="ECO:0007669"/>
    <property type="project" value="InterPro"/>
</dbReference>
<dbReference type="InterPro" id="IPR000971">
    <property type="entry name" value="Globin"/>
</dbReference>
<comment type="caution">
    <text evidence="7">The sequence shown here is derived from an EMBL/GenBank/DDBJ whole genome shotgun (WGS) entry which is preliminary data.</text>
</comment>
<name>A0A9X4RE76_9ACTN</name>
<dbReference type="PROSITE" id="PS01033">
    <property type="entry name" value="GLOBIN"/>
    <property type="match status" value="1"/>
</dbReference>
<dbReference type="GO" id="GO:0071500">
    <property type="term" value="P:cellular response to nitrosative stress"/>
    <property type="evidence" value="ECO:0007669"/>
    <property type="project" value="TreeGrafter"/>
</dbReference>
<comment type="similarity">
    <text evidence="5">Belongs to the globin family.</text>
</comment>
<dbReference type="Pfam" id="PF00042">
    <property type="entry name" value="Globin"/>
    <property type="match status" value="1"/>
</dbReference>
<dbReference type="GO" id="GO:0071949">
    <property type="term" value="F:FAD binding"/>
    <property type="evidence" value="ECO:0007669"/>
    <property type="project" value="TreeGrafter"/>
</dbReference>
<reference evidence="7" key="1">
    <citation type="submission" date="2022-08" db="EMBL/GenBank/DDBJ databases">
        <title>Genome analysis of Corynebacteriales strain.</title>
        <authorList>
            <person name="Lee S.D."/>
        </authorList>
    </citation>
    <scope>NUCLEOTIDE SEQUENCE</scope>
    <source>
        <strain evidence="7">D3-21</strain>
    </source>
</reference>
<dbReference type="SUPFAM" id="SSF46458">
    <property type="entry name" value="Globin-like"/>
    <property type="match status" value="1"/>
</dbReference>
<dbReference type="PANTHER" id="PTHR43396:SF3">
    <property type="entry name" value="FLAVOHEMOPROTEIN"/>
    <property type="match status" value="1"/>
</dbReference>